<protein>
    <submittedName>
        <fullName evidence="1">Uncharacterized protein</fullName>
    </submittedName>
</protein>
<organism evidence="1 2">
    <name type="scientific">Kribbella orskensis</name>
    <dbReference type="NCBI Taxonomy" id="2512216"/>
    <lineage>
        <taxon>Bacteria</taxon>
        <taxon>Bacillati</taxon>
        <taxon>Actinomycetota</taxon>
        <taxon>Actinomycetes</taxon>
        <taxon>Propionibacteriales</taxon>
        <taxon>Kribbellaceae</taxon>
        <taxon>Kribbella</taxon>
    </lineage>
</organism>
<evidence type="ECO:0000313" key="1">
    <source>
        <dbReference type="EMBL" id="TCO10255.1"/>
    </source>
</evidence>
<name>A0ABY2B7X5_9ACTN</name>
<gene>
    <name evidence="1" type="ORF">EV644_1343</name>
</gene>
<sequence>MRYQIGPQAVESSRDYSRVCLPCGVQRGVAVDKELVEVSALQTKRGEVDEYAAPAAGRQILTQSIVERRFSQFGAPECYVAGTALLRQP</sequence>
<dbReference type="Proteomes" id="UP000295818">
    <property type="component" value="Unassembled WGS sequence"/>
</dbReference>
<keyword evidence="2" id="KW-1185">Reference proteome</keyword>
<reference evidence="1 2" key="1">
    <citation type="journal article" date="2015" name="Stand. Genomic Sci.">
        <title>Genomic Encyclopedia of Bacterial and Archaeal Type Strains, Phase III: the genomes of soil and plant-associated and newly described type strains.</title>
        <authorList>
            <person name="Whitman W.B."/>
            <person name="Woyke T."/>
            <person name="Klenk H.P."/>
            <person name="Zhou Y."/>
            <person name="Lilburn T.G."/>
            <person name="Beck B.J."/>
            <person name="De Vos P."/>
            <person name="Vandamme P."/>
            <person name="Eisen J.A."/>
            <person name="Garrity G."/>
            <person name="Hugenholtz P."/>
            <person name="Kyrpides N.C."/>
        </authorList>
    </citation>
    <scope>NUCLEOTIDE SEQUENCE [LARGE SCALE GENOMIC DNA]</scope>
    <source>
        <strain evidence="1 2">VKM Ac-2538</strain>
    </source>
</reference>
<comment type="caution">
    <text evidence="1">The sequence shown here is derived from an EMBL/GenBank/DDBJ whole genome shotgun (WGS) entry which is preliminary data.</text>
</comment>
<evidence type="ECO:0000313" key="2">
    <source>
        <dbReference type="Proteomes" id="UP000295818"/>
    </source>
</evidence>
<proteinExistence type="predicted"/>
<dbReference type="EMBL" id="SLWM01000034">
    <property type="protein sequence ID" value="TCO10255.1"/>
    <property type="molecule type" value="Genomic_DNA"/>
</dbReference>
<accession>A0ABY2B7X5</accession>